<evidence type="ECO:0000313" key="2">
    <source>
        <dbReference type="Proteomes" id="UP000789525"/>
    </source>
</evidence>
<dbReference type="Proteomes" id="UP000789525">
    <property type="component" value="Unassembled WGS sequence"/>
</dbReference>
<gene>
    <name evidence="1" type="ORF">ACOLOM_LOCUS8884</name>
</gene>
<reference evidence="1" key="1">
    <citation type="submission" date="2021-06" db="EMBL/GenBank/DDBJ databases">
        <authorList>
            <person name="Kallberg Y."/>
            <person name="Tangrot J."/>
            <person name="Rosling A."/>
        </authorList>
    </citation>
    <scope>NUCLEOTIDE SEQUENCE</scope>
    <source>
        <strain evidence="1">CL356</strain>
    </source>
</reference>
<keyword evidence="2" id="KW-1185">Reference proteome</keyword>
<comment type="caution">
    <text evidence="1">The sequence shown here is derived from an EMBL/GenBank/DDBJ whole genome shotgun (WGS) entry which is preliminary data.</text>
</comment>
<name>A0ACA9NT64_9GLOM</name>
<accession>A0ACA9NT64</accession>
<evidence type="ECO:0000313" key="1">
    <source>
        <dbReference type="EMBL" id="CAG8669209.1"/>
    </source>
</evidence>
<organism evidence="1 2">
    <name type="scientific">Acaulospora colombiana</name>
    <dbReference type="NCBI Taxonomy" id="27376"/>
    <lineage>
        <taxon>Eukaryota</taxon>
        <taxon>Fungi</taxon>
        <taxon>Fungi incertae sedis</taxon>
        <taxon>Mucoromycota</taxon>
        <taxon>Glomeromycotina</taxon>
        <taxon>Glomeromycetes</taxon>
        <taxon>Diversisporales</taxon>
        <taxon>Acaulosporaceae</taxon>
        <taxon>Acaulospora</taxon>
    </lineage>
</organism>
<protein>
    <submittedName>
        <fullName evidence="1">5014_t:CDS:1</fullName>
    </submittedName>
</protein>
<sequence length="52" mass="6048">MDSITASENHNRDEVANSKCAKYYLNRARTNLKMNQYMFAYEDAEEALTLDP</sequence>
<dbReference type="EMBL" id="CAJVPT010024183">
    <property type="protein sequence ID" value="CAG8669209.1"/>
    <property type="molecule type" value="Genomic_DNA"/>
</dbReference>
<feature type="non-terminal residue" evidence="1">
    <location>
        <position position="52"/>
    </location>
</feature>
<proteinExistence type="predicted"/>